<reference evidence="1 2" key="1">
    <citation type="submission" date="2021-06" db="EMBL/GenBank/DDBJ databases">
        <authorList>
            <person name="Palmer J.M."/>
        </authorList>
    </citation>
    <scope>NUCLEOTIDE SEQUENCE [LARGE SCALE GENOMIC DNA]</scope>
    <source>
        <strain evidence="1 2">GA_2019</strain>
        <tissue evidence="1">Muscle</tissue>
    </source>
</reference>
<name>A0ABV0MW95_9TELE</name>
<proteinExistence type="predicted"/>
<sequence>MTPPGGRRVEVQKPAAGSGCIQLTLKEQRMEISGDGDVCLAAEGQAKVDVTSAVWITVRTQRRRLRAKLRGGMTPISFPQKISEINFISSMCSSHVFQQ</sequence>
<evidence type="ECO:0000313" key="2">
    <source>
        <dbReference type="Proteomes" id="UP001476798"/>
    </source>
</evidence>
<evidence type="ECO:0000313" key="1">
    <source>
        <dbReference type="EMBL" id="MEQ2163136.1"/>
    </source>
</evidence>
<comment type="caution">
    <text evidence="1">The sequence shown here is derived from an EMBL/GenBank/DDBJ whole genome shotgun (WGS) entry which is preliminary data.</text>
</comment>
<accession>A0ABV0MW95</accession>
<keyword evidence="2" id="KW-1185">Reference proteome</keyword>
<dbReference type="Proteomes" id="UP001476798">
    <property type="component" value="Unassembled WGS sequence"/>
</dbReference>
<protein>
    <submittedName>
        <fullName evidence="1">Uncharacterized protein</fullName>
    </submittedName>
</protein>
<organism evidence="1 2">
    <name type="scientific">Goodea atripinnis</name>
    <dbReference type="NCBI Taxonomy" id="208336"/>
    <lineage>
        <taxon>Eukaryota</taxon>
        <taxon>Metazoa</taxon>
        <taxon>Chordata</taxon>
        <taxon>Craniata</taxon>
        <taxon>Vertebrata</taxon>
        <taxon>Euteleostomi</taxon>
        <taxon>Actinopterygii</taxon>
        <taxon>Neopterygii</taxon>
        <taxon>Teleostei</taxon>
        <taxon>Neoteleostei</taxon>
        <taxon>Acanthomorphata</taxon>
        <taxon>Ovalentaria</taxon>
        <taxon>Atherinomorphae</taxon>
        <taxon>Cyprinodontiformes</taxon>
        <taxon>Goodeidae</taxon>
        <taxon>Goodea</taxon>
    </lineage>
</organism>
<dbReference type="EMBL" id="JAHRIO010013487">
    <property type="protein sequence ID" value="MEQ2163136.1"/>
    <property type="molecule type" value="Genomic_DNA"/>
</dbReference>
<gene>
    <name evidence="1" type="ORF">GOODEAATRI_027118</name>
</gene>